<evidence type="ECO:0000313" key="3">
    <source>
        <dbReference type="EMBL" id="AEX63278.1"/>
    </source>
</evidence>
<dbReference type="Pfam" id="PF00023">
    <property type="entry name" value="Ank"/>
    <property type="match status" value="1"/>
</dbReference>
<dbReference type="Gene3D" id="1.25.40.20">
    <property type="entry name" value="Ankyrin repeat-containing domain"/>
    <property type="match status" value="2"/>
</dbReference>
<dbReference type="EMBL" id="JN885999">
    <property type="protein sequence ID" value="AEX63278.1"/>
    <property type="molecule type" value="Genomic_DNA"/>
</dbReference>
<gene>
    <name evidence="3" type="ORF">mv_R1076</name>
</gene>
<keyword evidence="2" id="KW-0040">ANK repeat</keyword>
<dbReference type="SMART" id="SM00248">
    <property type="entry name" value="ANK"/>
    <property type="match status" value="5"/>
</dbReference>
<dbReference type="Pfam" id="PF12796">
    <property type="entry name" value="Ank_2"/>
    <property type="match status" value="2"/>
</dbReference>
<accession>H2EFL3</accession>
<dbReference type="PROSITE" id="PS50088">
    <property type="entry name" value="ANK_REPEAT"/>
    <property type="match status" value="4"/>
</dbReference>
<organism evidence="3">
    <name type="scientific">Moumouvirus sp. 'Monve'</name>
    <dbReference type="NCBI Taxonomy" id="1128131"/>
    <lineage>
        <taxon>Viruses</taxon>
        <taxon>Varidnaviria</taxon>
        <taxon>Bamfordvirae</taxon>
        <taxon>Nucleocytoviricota</taxon>
        <taxon>Megaviricetes</taxon>
        <taxon>Imitervirales</taxon>
        <taxon>Mimiviridae</taxon>
        <taxon>Megamimivirinae</taxon>
        <taxon>Moumouvirus</taxon>
    </lineage>
</organism>
<dbReference type="PANTHER" id="PTHR24188">
    <property type="entry name" value="ANKYRIN REPEAT PROTEIN"/>
    <property type="match status" value="1"/>
</dbReference>
<evidence type="ECO:0000256" key="2">
    <source>
        <dbReference type="ARBA" id="ARBA00023043"/>
    </source>
</evidence>
<dbReference type="InterPro" id="IPR036770">
    <property type="entry name" value="Ankyrin_rpt-contain_sf"/>
</dbReference>
<dbReference type="PANTHER" id="PTHR24188:SF29">
    <property type="entry name" value="GH09064P"/>
    <property type="match status" value="1"/>
</dbReference>
<sequence length="276" mass="31563">MSSKLYFKITNKDECHNGFQYKDGLNILQGEFNDNPEESCVSGRLYFSNQENICKFLDYGIYLREVYLPINDPNFKMIKNPVGDKYAANMITLGKRHDLGDLETWKYMISVGVNIHVNDDYALVWACYNGFLKIVKFLIKNGANIHADNDAPLKWAARGGYLNVVKFLVKNGANINVKNNCPLSWASEYGHLEIVKYLIECGANIHLDNNAALQFASRNGHYKIVKYLIKKGANILAEDYNSLNLAAHNGHMEIIKYLIKKEKILKLIKIKQYNLL</sequence>
<evidence type="ECO:0000256" key="1">
    <source>
        <dbReference type="ARBA" id="ARBA00022737"/>
    </source>
</evidence>
<name>H2EFL3_9VIRU</name>
<keyword evidence="1" id="KW-0677">Repeat</keyword>
<reference evidence="3" key="1">
    <citation type="submission" date="2011-10" db="EMBL/GenBank/DDBJ databases">
        <title>Provirophages and transpovirons: unique mobilome of giant viruses.</title>
        <authorList>
            <person name="Desnues C."/>
            <person name="LaScola B."/>
            <person name="Yutin N."/>
            <person name="Fournous G."/>
            <person name="Koonin E."/>
            <person name="Raoult D."/>
        </authorList>
    </citation>
    <scope>NUCLEOTIDE SEQUENCE</scope>
    <source>
        <strain evidence="3">Mv13-mv</strain>
    </source>
</reference>
<dbReference type="InterPro" id="IPR002110">
    <property type="entry name" value="Ankyrin_rpt"/>
</dbReference>
<protein>
    <submittedName>
        <fullName evidence="3">Putative ankyrin repeat protein</fullName>
    </submittedName>
</protein>
<proteinExistence type="predicted"/>
<dbReference type="SUPFAM" id="SSF48403">
    <property type="entry name" value="Ankyrin repeat"/>
    <property type="match status" value="1"/>
</dbReference>
<dbReference type="PROSITE" id="PS50297">
    <property type="entry name" value="ANK_REP_REGION"/>
    <property type="match status" value="4"/>
</dbReference>